<reference evidence="6 7" key="1">
    <citation type="submission" date="2020-08" db="EMBL/GenBank/DDBJ databases">
        <title>Edaphobacter telluris sp. nov. and Acidobacterium dinghuensis sp. nov., two acidobacteria isolated from forest soil.</title>
        <authorList>
            <person name="Fu J."/>
            <person name="Qiu L."/>
        </authorList>
    </citation>
    <scope>NUCLEOTIDE SEQUENCE [LARGE SCALE GENOMIC DNA]</scope>
    <source>
        <strain evidence="6">4Y35</strain>
    </source>
</reference>
<dbReference type="KEGG" id="adin:H7849_21745"/>
<keyword evidence="4" id="KW-0472">Membrane</keyword>
<sequence>MNLEPWYRSPEVLAAIAVFIVIVVLLIYLLRQKHSISRFDGLLDHRLAHQTRHTRDLNDSFLQTVETGKLLDDDGPSNYDNVADMRRTLKRFSEWLGQATEVRKPALDSLRSPTEHCNDLLEAIPRTNEEGTATKSIEVTFALVGEVQETHSIVSNEIFCIGCEAIQNAYMHSKATNLRVELEFGQDLSLCIIDNGIGIDLTPLKQGDQTQSGLRRMREAASRIGGQLTISSSASLGTQVRVRLGSIIFRKGAGQ</sequence>
<dbReference type="InterPro" id="IPR003594">
    <property type="entry name" value="HATPase_dom"/>
</dbReference>
<dbReference type="GO" id="GO:0016301">
    <property type="term" value="F:kinase activity"/>
    <property type="evidence" value="ECO:0007669"/>
    <property type="project" value="UniProtKB-KW"/>
</dbReference>
<dbReference type="CDD" id="cd16917">
    <property type="entry name" value="HATPase_UhpB-NarQ-NarX-like"/>
    <property type="match status" value="1"/>
</dbReference>
<dbReference type="AlphaFoldDB" id="A0A7G8BGI4"/>
<evidence type="ECO:0000313" key="7">
    <source>
        <dbReference type="Proteomes" id="UP000515312"/>
    </source>
</evidence>
<feature type="transmembrane region" description="Helical" evidence="4">
    <location>
        <begin position="12"/>
        <end position="30"/>
    </location>
</feature>
<evidence type="ECO:0000256" key="3">
    <source>
        <dbReference type="ARBA" id="ARBA00023012"/>
    </source>
</evidence>
<organism evidence="6 7">
    <name type="scientific">Alloacidobacterium dinghuense</name>
    <dbReference type="NCBI Taxonomy" id="2763107"/>
    <lineage>
        <taxon>Bacteria</taxon>
        <taxon>Pseudomonadati</taxon>
        <taxon>Acidobacteriota</taxon>
        <taxon>Terriglobia</taxon>
        <taxon>Terriglobales</taxon>
        <taxon>Acidobacteriaceae</taxon>
        <taxon>Alloacidobacterium</taxon>
    </lineage>
</organism>
<proteinExistence type="predicted"/>
<gene>
    <name evidence="6" type="ORF">H7849_21745</name>
</gene>
<evidence type="ECO:0000313" key="6">
    <source>
        <dbReference type="EMBL" id="QNI31654.1"/>
    </source>
</evidence>
<evidence type="ECO:0000256" key="4">
    <source>
        <dbReference type="SAM" id="Phobius"/>
    </source>
</evidence>
<evidence type="ECO:0000256" key="1">
    <source>
        <dbReference type="ARBA" id="ARBA00022679"/>
    </source>
</evidence>
<protein>
    <recommendedName>
        <fullName evidence="5">Histidine kinase/HSP90-like ATPase domain-containing protein</fullName>
    </recommendedName>
</protein>
<dbReference type="PANTHER" id="PTHR24421:SF62">
    <property type="entry name" value="SENSORY TRANSDUCTION HISTIDINE KINASE"/>
    <property type="match status" value="1"/>
</dbReference>
<feature type="domain" description="Histidine kinase/HSP90-like ATPase" evidence="5">
    <location>
        <begin position="164"/>
        <end position="244"/>
    </location>
</feature>
<keyword evidence="4" id="KW-1133">Transmembrane helix</keyword>
<evidence type="ECO:0000256" key="2">
    <source>
        <dbReference type="ARBA" id="ARBA00022777"/>
    </source>
</evidence>
<dbReference type="Pfam" id="PF02518">
    <property type="entry name" value="HATPase_c"/>
    <property type="match status" value="1"/>
</dbReference>
<keyword evidence="3" id="KW-0902">Two-component regulatory system</keyword>
<dbReference type="PANTHER" id="PTHR24421">
    <property type="entry name" value="NITRATE/NITRITE SENSOR PROTEIN NARX-RELATED"/>
    <property type="match status" value="1"/>
</dbReference>
<dbReference type="InterPro" id="IPR036890">
    <property type="entry name" value="HATPase_C_sf"/>
</dbReference>
<dbReference type="Gene3D" id="3.30.565.10">
    <property type="entry name" value="Histidine kinase-like ATPase, C-terminal domain"/>
    <property type="match status" value="1"/>
</dbReference>
<name>A0A7G8BGI4_9BACT</name>
<dbReference type="RefSeq" id="WP_186742484.1">
    <property type="nucleotide sequence ID" value="NZ_CP060394.1"/>
</dbReference>
<dbReference type="Proteomes" id="UP000515312">
    <property type="component" value="Chromosome"/>
</dbReference>
<dbReference type="GO" id="GO:0000160">
    <property type="term" value="P:phosphorelay signal transduction system"/>
    <property type="evidence" value="ECO:0007669"/>
    <property type="project" value="UniProtKB-KW"/>
</dbReference>
<evidence type="ECO:0000259" key="5">
    <source>
        <dbReference type="Pfam" id="PF02518"/>
    </source>
</evidence>
<keyword evidence="1" id="KW-0808">Transferase</keyword>
<dbReference type="SUPFAM" id="SSF55874">
    <property type="entry name" value="ATPase domain of HSP90 chaperone/DNA topoisomerase II/histidine kinase"/>
    <property type="match status" value="1"/>
</dbReference>
<keyword evidence="2" id="KW-0418">Kinase</keyword>
<dbReference type="InterPro" id="IPR050482">
    <property type="entry name" value="Sensor_HK_TwoCompSys"/>
</dbReference>
<keyword evidence="7" id="KW-1185">Reference proteome</keyword>
<dbReference type="EMBL" id="CP060394">
    <property type="protein sequence ID" value="QNI31654.1"/>
    <property type="molecule type" value="Genomic_DNA"/>
</dbReference>
<accession>A0A7G8BGI4</accession>
<keyword evidence="4" id="KW-0812">Transmembrane</keyword>